<dbReference type="GO" id="GO:0008253">
    <property type="term" value="F:5'-nucleotidase activity"/>
    <property type="evidence" value="ECO:0007669"/>
    <property type="project" value="TreeGrafter"/>
</dbReference>
<sequence length="611" mass="65800">MNLKHISLIGICLVVAGLSACSTAPSSVSELNKAPVKVKIIAMNDFHGYLNRSDNAELFLIDPDNPKKVAKVKVGGAPYIASLVKKLKAENPNSIVVGAGDFVGASPAISSFTQDEATINVMGEIGLEVSAVGNHEFDRGKTELMRLQNGGCAPGKVIGKETCIKNNTFNGAQFQYLAANVIDDDTNKTLFPSTYIKSFNGVRIGFVGLTLRGTPKATRGALGLSFNDEIEVINEHAARFKAQGIEAVVVLIHQGGGTTAATLNDQTCPGLSGEILPIVHGLKNVDVVVSGHTHREYVCKDQQTGILLTQANYYGNVVTDINLLIEPGKGVLDKKANSLPVINDQNKKIPRGYTALKPDPAIQREVALYDDLSQKKRAVIQGYIAAPLPMVTIEGTTARNNNVEHLMGDVIADAYLASAPKEAKADIALLNPGGVRSGINKAGAVSYDNLFSIAPFGNNLFYVDLTGEQLIRLLEEQWEGANCRNKPLKKNGVNMCGRLLQPSSTLTYSWDVTRGPGKDFGKGNLVLVDTVRIGPNQEPLDLKKKYRVVTNSFLAEDGGDNFTVFKQGTGLQDMGVVDIDAMVHYFNQYPASSPMPPPKRRIQCATCPKFY</sequence>
<dbReference type="PROSITE" id="PS51257">
    <property type="entry name" value="PROKAR_LIPOPROTEIN"/>
    <property type="match status" value="1"/>
</dbReference>
<dbReference type="Pfam" id="PF02872">
    <property type="entry name" value="5_nucleotid_C"/>
    <property type="match status" value="1"/>
</dbReference>
<dbReference type="GO" id="GO:0000166">
    <property type="term" value="F:nucleotide binding"/>
    <property type="evidence" value="ECO:0007669"/>
    <property type="project" value="UniProtKB-KW"/>
</dbReference>
<dbReference type="PANTHER" id="PTHR11575:SF24">
    <property type="entry name" value="5'-NUCLEOTIDASE"/>
    <property type="match status" value="1"/>
</dbReference>
<dbReference type="PRINTS" id="PR01607">
    <property type="entry name" value="APYRASEFAMLY"/>
</dbReference>
<feature type="domain" description="5'-Nucleotidase C-terminal" evidence="4">
    <location>
        <begin position="396"/>
        <end position="567"/>
    </location>
</feature>
<evidence type="ECO:0000259" key="4">
    <source>
        <dbReference type="Pfam" id="PF02872"/>
    </source>
</evidence>
<dbReference type="GO" id="GO:0030288">
    <property type="term" value="C:outer membrane-bounded periplasmic space"/>
    <property type="evidence" value="ECO:0007669"/>
    <property type="project" value="TreeGrafter"/>
</dbReference>
<reference evidence="6" key="1">
    <citation type="submission" date="2016-05" db="EMBL/GenBank/DDBJ databases">
        <title>Polynucleobacter sp. QLW-P1FAT50C-4 genome.</title>
        <authorList>
            <person name="Hahn M.W."/>
        </authorList>
    </citation>
    <scope>NUCLEOTIDE SEQUENCE [LARGE SCALE GENOMIC DNA]</scope>
    <source>
        <strain evidence="6">QLW-P1FAT50C-4</strain>
    </source>
</reference>
<dbReference type="InterPro" id="IPR006179">
    <property type="entry name" value="5_nucleotidase/apyrase"/>
</dbReference>
<dbReference type="SUPFAM" id="SSF56300">
    <property type="entry name" value="Metallo-dependent phosphatases"/>
    <property type="match status" value="1"/>
</dbReference>
<dbReference type="GO" id="GO:0009166">
    <property type="term" value="P:nucleotide catabolic process"/>
    <property type="evidence" value="ECO:0007669"/>
    <property type="project" value="InterPro"/>
</dbReference>
<dbReference type="InterPro" id="IPR004843">
    <property type="entry name" value="Calcineurin-like_PHP"/>
</dbReference>
<feature type="signal peptide" evidence="2">
    <location>
        <begin position="1"/>
        <end position="20"/>
    </location>
</feature>
<dbReference type="InterPro" id="IPR029052">
    <property type="entry name" value="Metallo-depent_PP-like"/>
</dbReference>
<proteinExistence type="inferred from homology"/>
<protein>
    <recommendedName>
        <fullName evidence="7">Bifunctional metallophosphatase/5'-nucleotidase</fullName>
    </recommendedName>
</protein>
<dbReference type="InterPro" id="IPR008334">
    <property type="entry name" value="5'-Nucleotdase_C"/>
</dbReference>
<dbReference type="GO" id="GO:0008768">
    <property type="term" value="F:UDP-sugar diphosphatase activity"/>
    <property type="evidence" value="ECO:0007669"/>
    <property type="project" value="TreeGrafter"/>
</dbReference>
<comment type="similarity">
    <text evidence="2">Belongs to the 5'-nucleotidase family.</text>
</comment>
<evidence type="ECO:0000313" key="6">
    <source>
        <dbReference type="Proteomes" id="UP000078463"/>
    </source>
</evidence>
<dbReference type="PANTHER" id="PTHR11575">
    <property type="entry name" value="5'-NUCLEOTIDASE-RELATED"/>
    <property type="match status" value="1"/>
</dbReference>
<name>A0A191UFP9_9BURK</name>
<dbReference type="Gene3D" id="3.90.780.10">
    <property type="entry name" value="5'-Nucleotidase, C-terminal domain"/>
    <property type="match status" value="1"/>
</dbReference>
<feature type="domain" description="Calcineurin-like phosphoesterase" evidence="3">
    <location>
        <begin position="39"/>
        <end position="295"/>
    </location>
</feature>
<evidence type="ECO:0000259" key="3">
    <source>
        <dbReference type="Pfam" id="PF00149"/>
    </source>
</evidence>
<evidence type="ECO:0000256" key="2">
    <source>
        <dbReference type="RuleBase" id="RU362119"/>
    </source>
</evidence>
<dbReference type="SUPFAM" id="SSF55816">
    <property type="entry name" value="5'-nucleotidase (syn. UDP-sugar hydrolase), C-terminal domain"/>
    <property type="match status" value="1"/>
</dbReference>
<dbReference type="STRING" id="1743168.A8O14_06385"/>
<accession>A0A191UFP9</accession>
<evidence type="ECO:0000256" key="1">
    <source>
        <dbReference type="ARBA" id="ARBA00022729"/>
    </source>
</evidence>
<keyword evidence="1 2" id="KW-0732">Signal</keyword>
<dbReference type="RefSeq" id="WP_068948744.1">
    <property type="nucleotide sequence ID" value="NZ_CP015922.1"/>
</dbReference>
<dbReference type="Pfam" id="PF00149">
    <property type="entry name" value="Metallophos"/>
    <property type="match status" value="1"/>
</dbReference>
<dbReference type="EMBL" id="CP015922">
    <property type="protein sequence ID" value="ANI99736.1"/>
    <property type="molecule type" value="Genomic_DNA"/>
</dbReference>
<dbReference type="AlphaFoldDB" id="A0A191UFP9"/>
<dbReference type="OrthoDB" id="9803927at2"/>
<feature type="chain" id="PRO_5008443457" description="Bifunctional metallophosphatase/5'-nucleotidase" evidence="2">
    <location>
        <begin position="21"/>
        <end position="611"/>
    </location>
</feature>
<dbReference type="KEGG" id="pwu:A8O14_06385"/>
<evidence type="ECO:0000313" key="5">
    <source>
        <dbReference type="EMBL" id="ANI99736.1"/>
    </source>
</evidence>
<keyword evidence="2" id="KW-0547">Nucleotide-binding</keyword>
<dbReference type="InterPro" id="IPR036907">
    <property type="entry name" value="5'-Nucleotdase_C_sf"/>
</dbReference>
<organism evidence="5 6">
    <name type="scientific">Polynucleobacter wuianus</name>
    <dbReference type="NCBI Taxonomy" id="1743168"/>
    <lineage>
        <taxon>Bacteria</taxon>
        <taxon>Pseudomonadati</taxon>
        <taxon>Pseudomonadota</taxon>
        <taxon>Betaproteobacteria</taxon>
        <taxon>Burkholderiales</taxon>
        <taxon>Burkholderiaceae</taxon>
        <taxon>Polynucleobacter</taxon>
    </lineage>
</organism>
<evidence type="ECO:0008006" key="7">
    <source>
        <dbReference type="Google" id="ProtNLM"/>
    </source>
</evidence>
<gene>
    <name evidence="5" type="ORF">A8O14_06385</name>
</gene>
<keyword evidence="2" id="KW-0378">Hydrolase</keyword>
<keyword evidence="6" id="KW-1185">Reference proteome</keyword>
<dbReference type="Proteomes" id="UP000078463">
    <property type="component" value="Chromosome"/>
</dbReference>
<dbReference type="Gene3D" id="3.60.21.10">
    <property type="match status" value="1"/>
</dbReference>